<dbReference type="InterPro" id="IPR015424">
    <property type="entry name" value="PyrdxlP-dep_Trfase"/>
</dbReference>
<evidence type="ECO:0000256" key="3">
    <source>
        <dbReference type="ARBA" id="ARBA00023015"/>
    </source>
</evidence>
<sequence>MTPAVSAPRLARLVGDGALARPAYRSLAAAIMTLLADGRLVSGTRLPSERELTGALGCSRTTVTSAYAVLAERGYLETRRGSGSIAVVPGRLAAASRVLSPATDLAPDAIDLTCAATRAPAGILEAYAAALADLPSYLGDNGYAPVGLLDLRAVIAERFTRRGLATTPEQIIVTSGAVAGLAVISRALLTRGQRVLLESPSYPNAMAALAMEGARTVAIPVDAAGWDLDEAARIVPASGASAAYLIPDFHNPTGALLDDSGRERLAGLLAAADVRPIIDETIADIDLDGGPPVRPFGCFSPGAIVLGSAAKVFWGGLRIGWIRVPTALASRVVSARATLDLGAPILEQLVLMHLLVTHDGLPAARRTELLAARDATVEAVGTHLPHARFVVPRGGLTLWVDMGDLPVGGLVLAAAEAGLLVAAGPQFAPVGGFERFIRIPYVAAPAVMTDAVARLARAAEELRAGGVTALTHPPRAGGFVA</sequence>
<keyword evidence="3" id="KW-0805">Transcription regulation</keyword>
<comment type="similarity">
    <text evidence="1">In the C-terminal section; belongs to the class-I pyridoxal-phosphate-dependent aminotransferase family.</text>
</comment>
<dbReference type="Pfam" id="PF00155">
    <property type="entry name" value="Aminotran_1_2"/>
    <property type="match status" value="1"/>
</dbReference>
<reference evidence="7 8" key="1">
    <citation type="journal article" date="2013" name="ISME J.">
        <title>A metabolic model for members of the genus Tetrasphaera involved in enhanced biological phosphorus removal.</title>
        <authorList>
            <person name="Kristiansen R."/>
            <person name="Nguyen H.T.T."/>
            <person name="Saunders A.M."/>
            <person name="Nielsen J.L."/>
            <person name="Wimmer R."/>
            <person name="Le V.Q."/>
            <person name="McIlroy S.J."/>
            <person name="Petrovski S."/>
            <person name="Seviour R.J."/>
            <person name="Calteau A."/>
            <person name="Nielsen K.L."/>
            <person name="Nielsen P.H."/>
        </authorList>
    </citation>
    <scope>NUCLEOTIDE SEQUENCE [LARGE SCALE GENOMIC DNA]</scope>
    <source>
        <strain evidence="7 8">Ben110</strain>
    </source>
</reference>
<dbReference type="CDD" id="cd00609">
    <property type="entry name" value="AAT_like"/>
    <property type="match status" value="1"/>
</dbReference>
<dbReference type="GO" id="GO:0008483">
    <property type="term" value="F:transaminase activity"/>
    <property type="evidence" value="ECO:0007669"/>
    <property type="project" value="UniProtKB-KW"/>
</dbReference>
<dbReference type="InterPro" id="IPR015421">
    <property type="entry name" value="PyrdxlP-dep_Trfase_major"/>
</dbReference>
<dbReference type="PANTHER" id="PTHR46577">
    <property type="entry name" value="HTH-TYPE TRANSCRIPTIONAL REGULATORY PROTEIN GABR"/>
    <property type="match status" value="1"/>
</dbReference>
<dbReference type="Gene3D" id="1.10.10.10">
    <property type="entry name" value="Winged helix-like DNA-binding domain superfamily/Winged helix DNA-binding domain"/>
    <property type="match status" value="1"/>
</dbReference>
<dbReference type="InterPro" id="IPR004839">
    <property type="entry name" value="Aminotransferase_I/II_large"/>
</dbReference>
<comment type="caution">
    <text evidence="7">The sequence shown here is derived from an EMBL/GenBank/DDBJ whole genome shotgun (WGS) entry which is preliminary data.</text>
</comment>
<dbReference type="SUPFAM" id="SSF46785">
    <property type="entry name" value="Winged helix' DNA-binding domain"/>
    <property type="match status" value="1"/>
</dbReference>
<dbReference type="InterPro" id="IPR000524">
    <property type="entry name" value="Tscrpt_reg_HTH_GntR"/>
</dbReference>
<dbReference type="SMART" id="SM00345">
    <property type="entry name" value="HTH_GNTR"/>
    <property type="match status" value="1"/>
</dbReference>
<dbReference type="GO" id="GO:0003700">
    <property type="term" value="F:DNA-binding transcription factor activity"/>
    <property type="evidence" value="ECO:0007669"/>
    <property type="project" value="InterPro"/>
</dbReference>
<evidence type="ECO:0000313" key="8">
    <source>
        <dbReference type="Proteomes" id="UP000035763"/>
    </source>
</evidence>
<dbReference type="AlphaFoldDB" id="W6JTC5"/>
<evidence type="ECO:0000256" key="5">
    <source>
        <dbReference type="ARBA" id="ARBA00023163"/>
    </source>
</evidence>
<feature type="domain" description="HTH gntR-type" evidence="6">
    <location>
        <begin position="21"/>
        <end position="89"/>
    </location>
</feature>
<dbReference type="GO" id="GO:0003677">
    <property type="term" value="F:DNA binding"/>
    <property type="evidence" value="ECO:0007669"/>
    <property type="project" value="UniProtKB-KW"/>
</dbReference>
<proteinExistence type="inferred from homology"/>
<evidence type="ECO:0000256" key="1">
    <source>
        <dbReference type="ARBA" id="ARBA00005384"/>
    </source>
</evidence>
<keyword evidence="7" id="KW-0032">Aminotransferase</keyword>
<keyword evidence="8" id="KW-1185">Reference proteome</keyword>
<dbReference type="CDD" id="cd07377">
    <property type="entry name" value="WHTH_GntR"/>
    <property type="match status" value="1"/>
</dbReference>
<dbReference type="GO" id="GO:0030170">
    <property type="term" value="F:pyridoxal phosphate binding"/>
    <property type="evidence" value="ECO:0007669"/>
    <property type="project" value="InterPro"/>
</dbReference>
<keyword evidence="7" id="KW-0808">Transferase</keyword>
<name>W6JTC5_9MICO</name>
<dbReference type="InterPro" id="IPR036388">
    <property type="entry name" value="WH-like_DNA-bd_sf"/>
</dbReference>
<dbReference type="Proteomes" id="UP000035763">
    <property type="component" value="Unassembled WGS sequence"/>
</dbReference>
<accession>W6JTC5</accession>
<keyword evidence="2" id="KW-0663">Pyridoxal phosphate</keyword>
<dbReference type="InterPro" id="IPR051446">
    <property type="entry name" value="HTH_trans_reg/aminotransferase"/>
</dbReference>
<dbReference type="EMBL" id="CAJA01000010">
    <property type="protein sequence ID" value="CCH71716.1"/>
    <property type="molecule type" value="Genomic_DNA"/>
</dbReference>
<dbReference type="PRINTS" id="PR00035">
    <property type="entry name" value="HTHGNTR"/>
</dbReference>
<dbReference type="PROSITE" id="PS50949">
    <property type="entry name" value="HTH_GNTR"/>
    <property type="match status" value="1"/>
</dbReference>
<evidence type="ECO:0000313" key="7">
    <source>
        <dbReference type="EMBL" id="CCH71716.1"/>
    </source>
</evidence>
<keyword evidence="4" id="KW-0238">DNA-binding</keyword>
<protein>
    <submittedName>
        <fullName evidence="7">Putative transcriptional regulator/aminotransferase</fullName>
    </submittedName>
</protein>
<dbReference type="SUPFAM" id="SSF53383">
    <property type="entry name" value="PLP-dependent transferases"/>
    <property type="match status" value="1"/>
</dbReference>
<dbReference type="PANTHER" id="PTHR46577:SF1">
    <property type="entry name" value="HTH-TYPE TRANSCRIPTIONAL REGULATORY PROTEIN GABR"/>
    <property type="match status" value="1"/>
</dbReference>
<organism evidence="7 8">
    <name type="scientific">Nostocoides australiense Ben110</name>
    <dbReference type="NCBI Taxonomy" id="1193182"/>
    <lineage>
        <taxon>Bacteria</taxon>
        <taxon>Bacillati</taxon>
        <taxon>Actinomycetota</taxon>
        <taxon>Actinomycetes</taxon>
        <taxon>Micrococcales</taxon>
        <taxon>Intrasporangiaceae</taxon>
        <taxon>Nostocoides</taxon>
    </lineage>
</organism>
<evidence type="ECO:0000256" key="4">
    <source>
        <dbReference type="ARBA" id="ARBA00023125"/>
    </source>
</evidence>
<dbReference type="STRING" id="1193182.BN11_1070006"/>
<dbReference type="RefSeq" id="WP_048696537.1">
    <property type="nucleotide sequence ID" value="NZ_HG764815.1"/>
</dbReference>
<keyword evidence="5" id="KW-0804">Transcription</keyword>
<evidence type="ECO:0000259" key="6">
    <source>
        <dbReference type="PROSITE" id="PS50949"/>
    </source>
</evidence>
<dbReference type="Pfam" id="PF00392">
    <property type="entry name" value="GntR"/>
    <property type="match status" value="1"/>
</dbReference>
<evidence type="ECO:0000256" key="2">
    <source>
        <dbReference type="ARBA" id="ARBA00022898"/>
    </source>
</evidence>
<gene>
    <name evidence="7" type="ORF">BN11_1070006</name>
</gene>
<dbReference type="Gene3D" id="3.40.640.10">
    <property type="entry name" value="Type I PLP-dependent aspartate aminotransferase-like (Major domain)"/>
    <property type="match status" value="1"/>
</dbReference>
<dbReference type="InterPro" id="IPR036390">
    <property type="entry name" value="WH_DNA-bd_sf"/>
</dbReference>